<gene>
    <name evidence="4" type="ORF">ACFPZF_08185</name>
</gene>
<dbReference type="Proteomes" id="UP001596066">
    <property type="component" value="Unassembled WGS sequence"/>
</dbReference>
<feature type="region of interest" description="Disordered" evidence="1">
    <location>
        <begin position="722"/>
        <end position="743"/>
    </location>
</feature>
<evidence type="ECO:0000313" key="4">
    <source>
        <dbReference type="EMBL" id="MFC5641339.1"/>
    </source>
</evidence>
<reference evidence="5" key="1">
    <citation type="journal article" date="2019" name="Int. J. Syst. Evol. Microbiol.">
        <title>The Global Catalogue of Microorganisms (GCM) 10K type strain sequencing project: providing services to taxonomists for standard genome sequencing and annotation.</title>
        <authorList>
            <consortium name="The Broad Institute Genomics Platform"/>
            <consortium name="The Broad Institute Genome Sequencing Center for Infectious Disease"/>
            <person name="Wu L."/>
            <person name="Ma J."/>
        </authorList>
    </citation>
    <scope>NUCLEOTIDE SEQUENCE [LARGE SCALE GENOMIC DNA]</scope>
    <source>
        <strain evidence="5">CGMCC 4.1622</strain>
    </source>
</reference>
<comment type="caution">
    <text evidence="4">The sequence shown here is derived from an EMBL/GenBank/DDBJ whole genome shotgun (WGS) entry which is preliminary data.</text>
</comment>
<evidence type="ECO:0000259" key="3">
    <source>
        <dbReference type="Pfam" id="PF14028"/>
    </source>
</evidence>
<dbReference type="InterPro" id="IPR023809">
    <property type="entry name" value="Thiopep_bacteriocin_synth_dom"/>
</dbReference>
<evidence type="ECO:0000313" key="5">
    <source>
        <dbReference type="Proteomes" id="UP001596066"/>
    </source>
</evidence>
<protein>
    <submittedName>
        <fullName evidence="4">Lantibiotic dehydratase</fullName>
    </submittedName>
</protein>
<dbReference type="Pfam" id="PF14028">
    <property type="entry name" value="Lant_dehydr_C"/>
    <property type="match status" value="1"/>
</dbReference>
<accession>A0ABW0V8N6</accession>
<feature type="region of interest" description="Disordered" evidence="1">
    <location>
        <begin position="282"/>
        <end position="303"/>
    </location>
</feature>
<evidence type="ECO:0000256" key="1">
    <source>
        <dbReference type="SAM" id="MobiDB-lite"/>
    </source>
</evidence>
<dbReference type="InterPro" id="IPR006827">
    <property type="entry name" value="Lant_deHydtase_N"/>
</dbReference>
<evidence type="ECO:0000259" key="2">
    <source>
        <dbReference type="Pfam" id="PF04738"/>
    </source>
</evidence>
<keyword evidence="5" id="KW-1185">Reference proteome</keyword>
<dbReference type="Pfam" id="PF04738">
    <property type="entry name" value="Lant_dehydr_N"/>
    <property type="match status" value="1"/>
</dbReference>
<feature type="domain" description="Lantibiotic dehydratase N-terminal" evidence="2">
    <location>
        <begin position="38"/>
        <end position="684"/>
    </location>
</feature>
<organism evidence="4 5">
    <name type="scientific">Kitasatospora cinereorecta</name>
    <dbReference type="NCBI Taxonomy" id="285560"/>
    <lineage>
        <taxon>Bacteria</taxon>
        <taxon>Bacillati</taxon>
        <taxon>Actinomycetota</taxon>
        <taxon>Actinomycetes</taxon>
        <taxon>Kitasatosporales</taxon>
        <taxon>Streptomycetaceae</taxon>
        <taxon>Kitasatospora</taxon>
    </lineage>
</organism>
<dbReference type="EMBL" id="JBHSOC010000011">
    <property type="protein sequence ID" value="MFC5641339.1"/>
    <property type="molecule type" value="Genomic_DNA"/>
</dbReference>
<dbReference type="RefSeq" id="WP_346143377.1">
    <property type="nucleotide sequence ID" value="NZ_BAAAUA010000013.1"/>
</dbReference>
<proteinExistence type="predicted"/>
<name>A0ABW0V8N6_9ACTN</name>
<feature type="domain" description="Thiopeptide-type bacteriocin biosynthesis" evidence="3">
    <location>
        <begin position="755"/>
        <end position="1004"/>
    </location>
</feature>
<sequence length="1015" mass="109382">MALVRAVAHPDLPVPAWPDLTTDLTPQRVEWLRAVWADDHLGEALSLASPALARSVEQLTTCPQPAAREVRRAVLSTARYLLRAQARPTPFGLFAGVQAASFRPLSSVRWGAGHRPVARASAAWLSGVVERLERCPGLLARLEVTANTFAHVRGDRLVIPHQPLTRPDGSTTVSETTLRHTRPVALALAAARHPIRIQDLADKIAAEFPTAPASRIGGALDELVTSRALITSLHAPATEPDPLAHLLAALERAGADEVPASASLLENLRSTHALFTDHNRQPGCAAREQARTGRPASVPAAGTESPGLAVDLLLDADLDLPETVAHEAARAAELLTRVSAFPNGTAAWRAYHQRFYERYGRGALVPLLDMVADSGIGWPDGYPGARPAEAPRFDARDEVLATLAQRAALDGKREIIVDDGLLAALAPSPEQPRFPPHLEVVARLHARSTQALDRGEFLLEVVSASRSAGVSVGRFLHLLAPGPRAAFTDVLTGLPTMDERTVTAQLSFPPLDAATGHVARSLATGQPVISLAEHRPAADGVLRPEDLAVGCDGRRMFLAAPALGVRIEASATHALNLRTHTPPLARLLTELSRAQTAQVTEFSWGSLSTLPFRPRLRHGRVILSPATWRLTAAELPTRTARFDQWTEALSAWLTRRRAPRHVMLAADSQGLPLDLDHPGHRALLRHHLDTAPHAVLVETPDPDSLGWAGGRAHEIAIPVTATRPPTWPRLPKPTTTRILHRGHGDAPGTSRLLLASLYGDLERQDTVLTRHLPNLLDRLGRPAWWFVRFRDPRPHLRLRIALPDPNGFGPTAAVISTWTAELHQAGLLGEVVYPTSYTETGRWGEGPAWAAAEKVFRADSAAVLTQLSQPARPAHQALLAAHAVAIASGFTGSTAAGLRWLVANVPAGAPTATPRPLFREAVRLADPASAWAALRAEPGGTAIVDAWADRHHALADYRRQFPGPHTQGVEADDVLGSLLHCSFVRAHRIDFDDEAQVLYLARAAALARLVRDGDQ</sequence>
<dbReference type="NCBIfam" id="TIGR03891">
    <property type="entry name" value="thiopep_ocin"/>
    <property type="match status" value="1"/>
</dbReference>